<evidence type="ECO:0000313" key="4">
    <source>
        <dbReference type="EMBL" id="KKB57526.1"/>
    </source>
</evidence>
<accession>A0A0F5JIC2</accession>
<reference evidence="4 5" key="1">
    <citation type="submission" date="2013-04" db="EMBL/GenBank/DDBJ databases">
        <title>The Genome Sequence of Parabacteroides goldsteinii DSM 19448.</title>
        <authorList>
            <consortium name="The Broad Institute Genomics Platform"/>
            <person name="Earl A."/>
            <person name="Ward D."/>
            <person name="Feldgarden M."/>
            <person name="Gevers D."/>
            <person name="Martens E."/>
            <person name="Sakamoto M."/>
            <person name="Benno Y."/>
            <person name="Song Y."/>
            <person name="Liu C."/>
            <person name="Lee J."/>
            <person name="Bolanos M."/>
            <person name="Vaisanen M.L."/>
            <person name="Finegold S.M."/>
            <person name="Walker B."/>
            <person name="Young S."/>
            <person name="Zeng Q."/>
            <person name="Gargeya S."/>
            <person name="Fitzgerald M."/>
            <person name="Haas B."/>
            <person name="Abouelleil A."/>
            <person name="Allen A.W."/>
            <person name="Alvarado L."/>
            <person name="Arachchi H.M."/>
            <person name="Berlin A.M."/>
            <person name="Chapman S.B."/>
            <person name="Gainer-Dewar J."/>
            <person name="Goldberg J."/>
            <person name="Griggs A."/>
            <person name="Gujja S."/>
            <person name="Hansen M."/>
            <person name="Howarth C."/>
            <person name="Imamovic A."/>
            <person name="Ireland A."/>
            <person name="Larimer J."/>
            <person name="McCowan C."/>
            <person name="Murphy C."/>
            <person name="Pearson M."/>
            <person name="Poon T.W."/>
            <person name="Priest M."/>
            <person name="Roberts A."/>
            <person name="Saif S."/>
            <person name="Shea T."/>
            <person name="Sisk P."/>
            <person name="Sykes S."/>
            <person name="Wortman J."/>
            <person name="Nusbaum C."/>
            <person name="Birren B."/>
        </authorList>
    </citation>
    <scope>NUCLEOTIDE SEQUENCE [LARGE SCALE GENOMIC DNA]</scope>
    <source>
        <strain evidence="4 5">DSM 19448</strain>
    </source>
</reference>
<dbReference type="PATRIC" id="fig|927665.4.peg.1376"/>
<dbReference type="STRING" id="927665.HMPREF1535_01347"/>
<dbReference type="RefSeq" id="WP_046145638.1">
    <property type="nucleotide sequence ID" value="NZ_KQ033912.1"/>
</dbReference>
<dbReference type="HOGENOM" id="CLU_023401_1_0_10"/>
<gene>
    <name evidence="4" type="ORF">HMPREF1535_01347</name>
</gene>
<feature type="domain" description="DUF4832" evidence="2">
    <location>
        <begin position="244"/>
        <end position="506"/>
    </location>
</feature>
<dbReference type="InterPro" id="IPR032267">
    <property type="entry name" value="DUF4832"/>
</dbReference>
<comment type="caution">
    <text evidence="4">The sequence shown here is derived from an EMBL/GenBank/DDBJ whole genome shotgun (WGS) entry which is preliminary data.</text>
</comment>
<dbReference type="InterPro" id="IPR032379">
    <property type="entry name" value="DUF4874"/>
</dbReference>
<proteinExistence type="predicted"/>
<dbReference type="Pfam" id="PF16116">
    <property type="entry name" value="DUF4832"/>
    <property type="match status" value="1"/>
</dbReference>
<protein>
    <recommendedName>
        <fullName evidence="6">DUF4832 domain-containing protein</fullName>
    </recommendedName>
</protein>
<evidence type="ECO:0000256" key="1">
    <source>
        <dbReference type="SAM" id="SignalP"/>
    </source>
</evidence>
<dbReference type="Proteomes" id="UP000033047">
    <property type="component" value="Unassembled WGS sequence"/>
</dbReference>
<organism evidence="4 5">
    <name type="scientific">Parabacteroides goldsteinii DSM 19448 = WAL 12034</name>
    <dbReference type="NCBI Taxonomy" id="927665"/>
    <lineage>
        <taxon>Bacteria</taxon>
        <taxon>Pseudomonadati</taxon>
        <taxon>Bacteroidota</taxon>
        <taxon>Bacteroidia</taxon>
        <taxon>Bacteroidales</taxon>
        <taxon>Tannerellaceae</taxon>
        <taxon>Parabacteroides</taxon>
    </lineage>
</organism>
<sequence>MKQKKCFILILSGLFFCFANCIHGNNPDKGNEKAKTITFRGIYADDPAGQEGLYNPERGLRLEIAVDIAGRKDVWNPKQFPDITSHLESESAIYASDSVSLVQSYFYLTGFVGKDLSEDAFTTMDTYFNKLRELGKKAVLRFAYETAFMGRAGSGPTLEDVLRHMEQLKPFLAQNTDVIQVVQAGFIGAWGEWHSSFHGLEKTNDSKRTILEKIVWMTPENRMVQVRVPEYKNLINKESKSYNRVSFHDDFIIIKPHKWDGNMHEGTPYFNQIVEESPYLAVDGELPWGTWSMNEDPDNPEAGWVIDGKATARQLFLQHYTSLSAIHNYKEKGTKDKYSMMYWKETPLEESFLSENHMPVSDKYFKNQDGSPATRNVFDYIRDHLGYRLELQQLKINGTPAAGKEISLDLSLINRGFSTLFNEHPVYFVLIDEQNRITEFLTETNVHNFQPYQPKDPECKPLLHTIKGQFIIPEHLETGKYRLGLWIPDGSERLKYNNRYAIRCANGDTEWWSSPDNKYGINILTSLDIIRH</sequence>
<evidence type="ECO:0008006" key="6">
    <source>
        <dbReference type="Google" id="ProtNLM"/>
    </source>
</evidence>
<dbReference type="EMBL" id="AQHV01000009">
    <property type="protein sequence ID" value="KKB57526.1"/>
    <property type="molecule type" value="Genomic_DNA"/>
</dbReference>
<evidence type="ECO:0000313" key="5">
    <source>
        <dbReference type="Proteomes" id="UP000033047"/>
    </source>
</evidence>
<evidence type="ECO:0000259" key="2">
    <source>
        <dbReference type="Pfam" id="PF16116"/>
    </source>
</evidence>
<keyword evidence="1" id="KW-0732">Signal</keyword>
<feature type="chain" id="PRO_5002490393" description="DUF4832 domain-containing protein" evidence="1">
    <location>
        <begin position="22"/>
        <end position="532"/>
    </location>
</feature>
<name>A0A0F5JIC2_9BACT</name>
<dbReference type="Pfam" id="PF16173">
    <property type="entry name" value="DUF4874"/>
    <property type="match status" value="1"/>
</dbReference>
<dbReference type="AlphaFoldDB" id="A0A0F5JIC2"/>
<evidence type="ECO:0000259" key="3">
    <source>
        <dbReference type="Pfam" id="PF16173"/>
    </source>
</evidence>
<feature type="domain" description="DUF4874" evidence="3">
    <location>
        <begin position="55"/>
        <end position="231"/>
    </location>
</feature>
<feature type="signal peptide" evidence="1">
    <location>
        <begin position="1"/>
        <end position="21"/>
    </location>
</feature>